<gene>
    <name evidence="5" type="ORF">FOXB_04213</name>
</gene>
<name>F9FCT5_FUSOF</name>
<sequence length="595" mass="62702">MRFTYSVLQLLALCRITLASPCKPSSTITSVGPTSTTETSETVSSTALIYETTATTEFETLSDSSTIATSVATSSAEVETMTTTTAASGPTNLISNPGFEDSTVAPWTVNNNIGALAIDSDSGLPPSTQAGQFSASGENLVNMGIRQEIDSSLIVADKEYRFSIYTKVTASNFCISQTIACGAGTGWVNSANWGAVQTNGWILTTVTCTWNQAQRDAGPSIQVAGVLLSNNLFNLLTVRGGDPFSDPSTLTLRFHAPQSQGCMLVRGCSSLVSSQSRQDIIVVVMRLAYRLLQLLTLHQLASASPCKPSSQPPNSVTSIRTTSSSEAETTSTDISSASSMTTESATSTVLSSTILSVETESVTPTTVFSSASAGETESSSIASSETTTIAESTTKYEPLVYKTSAATSAETSTEETSTTTTSIERQPTNLIRNPGFEDLTFAPWEAVMVANRGWLSIRSDTSRPGSLQCGVFDASVPPAGGLRRRLIQPIVWSVKQDIDPSRIITGKEYRFSIFQKITASGGCNAQRLGCGGGGTSVGSGEFGGPLNAWALGAISCIWNQAQLDAGPNVYVNIICNSVTFSLDDAVLIEREASQY</sequence>
<keyword evidence="3" id="KW-0732">Signal</keyword>
<proteinExistence type="predicted"/>
<feature type="compositionally biased region" description="Polar residues" evidence="2">
    <location>
        <begin position="307"/>
        <end position="316"/>
    </location>
</feature>
<dbReference type="OrthoDB" id="5102317at2759"/>
<evidence type="ECO:0000256" key="2">
    <source>
        <dbReference type="SAM" id="MobiDB-lite"/>
    </source>
</evidence>
<evidence type="ECO:0000259" key="4">
    <source>
        <dbReference type="Pfam" id="PF02018"/>
    </source>
</evidence>
<dbReference type="EMBL" id="AFQF01001370">
    <property type="protein sequence ID" value="EGU85273.1"/>
    <property type="molecule type" value="Genomic_DNA"/>
</dbReference>
<feature type="signal peptide" evidence="3">
    <location>
        <begin position="1"/>
        <end position="19"/>
    </location>
</feature>
<dbReference type="AlphaFoldDB" id="F9FCT5"/>
<feature type="chain" id="PRO_5003389327" description="CBM-cenC domain-containing protein" evidence="3">
    <location>
        <begin position="20"/>
        <end position="595"/>
    </location>
</feature>
<dbReference type="Pfam" id="PF02018">
    <property type="entry name" value="CBM_4_9"/>
    <property type="match status" value="1"/>
</dbReference>
<feature type="region of interest" description="Disordered" evidence="2">
    <location>
        <begin position="405"/>
        <end position="424"/>
    </location>
</feature>
<feature type="domain" description="CBM-cenC" evidence="4">
    <location>
        <begin position="92"/>
        <end position="199"/>
    </location>
</feature>
<reference evidence="5" key="1">
    <citation type="journal article" date="2012" name="Mol. Plant Microbe Interact.">
        <title>A highly conserved effector in Fusarium oxysporum is required for full virulence on Arabidopsis.</title>
        <authorList>
            <person name="Thatcher L.F."/>
            <person name="Gardiner D.M."/>
            <person name="Kazan K."/>
            <person name="Manners J."/>
        </authorList>
    </citation>
    <scope>NUCLEOTIDE SEQUENCE [LARGE SCALE GENOMIC DNA]</scope>
    <source>
        <strain evidence="5">Fo5176</strain>
    </source>
</reference>
<comment type="caution">
    <text evidence="5">The sequence shown here is derived from an EMBL/GenBank/DDBJ whole genome shotgun (WGS) entry which is preliminary data.</text>
</comment>
<feature type="region of interest" description="Disordered" evidence="2">
    <location>
        <begin position="368"/>
        <end position="389"/>
    </location>
</feature>
<accession>F9FCT5</accession>
<protein>
    <recommendedName>
        <fullName evidence="4">CBM-cenC domain-containing protein</fullName>
    </recommendedName>
</protein>
<dbReference type="GO" id="GO:0016798">
    <property type="term" value="F:hydrolase activity, acting on glycosyl bonds"/>
    <property type="evidence" value="ECO:0007669"/>
    <property type="project" value="InterPro"/>
</dbReference>
<evidence type="ECO:0000313" key="5">
    <source>
        <dbReference type="EMBL" id="EGU85273.1"/>
    </source>
</evidence>
<feature type="compositionally biased region" description="Low complexity" evidence="2">
    <location>
        <begin position="405"/>
        <end position="422"/>
    </location>
</feature>
<dbReference type="InterPro" id="IPR003305">
    <property type="entry name" value="CenC_carb-bd"/>
</dbReference>
<evidence type="ECO:0000256" key="3">
    <source>
        <dbReference type="SAM" id="SignalP"/>
    </source>
</evidence>
<dbReference type="Gene3D" id="2.60.120.260">
    <property type="entry name" value="Galactose-binding domain-like"/>
    <property type="match status" value="1"/>
</dbReference>
<feature type="compositionally biased region" description="Low complexity" evidence="2">
    <location>
        <begin position="317"/>
        <end position="342"/>
    </location>
</feature>
<dbReference type="STRING" id="660025.F9FCT5"/>
<organism evidence="5">
    <name type="scientific">Fusarium oxysporum (strain Fo5176)</name>
    <name type="common">Fusarium vascular wilt</name>
    <dbReference type="NCBI Taxonomy" id="660025"/>
    <lineage>
        <taxon>Eukaryota</taxon>
        <taxon>Fungi</taxon>
        <taxon>Dikarya</taxon>
        <taxon>Ascomycota</taxon>
        <taxon>Pezizomycotina</taxon>
        <taxon>Sordariomycetes</taxon>
        <taxon>Hypocreomycetidae</taxon>
        <taxon>Hypocreales</taxon>
        <taxon>Nectriaceae</taxon>
        <taxon>Fusarium</taxon>
        <taxon>Fusarium oxysporum species complex</taxon>
    </lineage>
</organism>
<feature type="region of interest" description="Disordered" evidence="2">
    <location>
        <begin position="303"/>
        <end position="342"/>
    </location>
</feature>
<keyword evidence="1" id="KW-0378">Hydrolase</keyword>
<evidence type="ECO:0000256" key="1">
    <source>
        <dbReference type="ARBA" id="ARBA00022801"/>
    </source>
</evidence>